<reference evidence="1 2" key="1">
    <citation type="submission" date="2022-07" db="EMBL/GenBank/DDBJ databases">
        <authorList>
            <person name="Li W.-J."/>
            <person name="Deng Q.-Q."/>
        </authorList>
    </citation>
    <scope>NUCLEOTIDE SEQUENCE [LARGE SCALE GENOMIC DNA]</scope>
    <source>
        <strain evidence="1 2">SYSU M60028</strain>
    </source>
</reference>
<dbReference type="InterPro" id="IPR051321">
    <property type="entry name" value="PHA/PHB_synthase"/>
</dbReference>
<dbReference type="InterPro" id="IPR029058">
    <property type="entry name" value="AB_hydrolase_fold"/>
</dbReference>
<dbReference type="Proteomes" id="UP001205890">
    <property type="component" value="Unassembled WGS sequence"/>
</dbReference>
<protein>
    <submittedName>
        <fullName evidence="1">DUF3141 domain-containing protein</fullName>
    </submittedName>
</protein>
<evidence type="ECO:0000313" key="2">
    <source>
        <dbReference type="Proteomes" id="UP001205890"/>
    </source>
</evidence>
<organism evidence="1 2">
    <name type="scientific">Alsobacter ponti</name>
    <dbReference type="NCBI Taxonomy" id="2962936"/>
    <lineage>
        <taxon>Bacteria</taxon>
        <taxon>Pseudomonadati</taxon>
        <taxon>Pseudomonadota</taxon>
        <taxon>Alphaproteobacteria</taxon>
        <taxon>Hyphomicrobiales</taxon>
        <taxon>Alsobacteraceae</taxon>
        <taxon>Alsobacter</taxon>
    </lineage>
</organism>
<sequence>MPTPTTPAELGPRLARIFHERLQEAFAAYMRSSQEAAARLLEGVSARALDPTTAWKDAASYWVDFGQRAALFWDTLRQRGDDWLEHEKAGKPPLLHFAYETVADARSFARPVNYCLLRILPKDVAVADLTKRPFVIIDPRAGHGPGIGGFKQDSEVGVALKAGHPVYFVSFFPDPEPGQTLADVSRAEAEFLRIVHARHPRAGRPVLIGNCQGGWAAMLIGALEPDVVGPIVIAGAPMSYWAGNDDENPMRYSGGVLGGVWPALLASDLGGGIFDGAYLVENFENANPANTLVDKPYTLWSKVDSEPPRFLEFERWWGGYFLMNRNEIKWIVENLFVGNRLAKGDAEWSEGRAFDLREIRSPIIVFASLGDNITPPQQAINWVADLYPTTEALKANGQVIVGLMHHSVGHLGIFVSGGVARKEHAQIVEVLQQIEALPPGLYAMQIEETRDAGGAPSFDVHLTERRVEDLRAMQKYDRVDEIPFGSVDRVSRMNEAFYESVVHPWLKAAVIPQAAAMARAFHPLRLQRWALSSLNPAMGPVKGAAELARVNRAPRDDTGPAALGEAWAASMASQGLELARAMRDAMAEYLFFSIYGHMSLYGDAATEAEETDEARGEVAGAQRVREAIRNAAKGDFHDAIVRMALMAVKAGTGRRRLSAMRASHGLLGRGLGITGVNPDELRRRVGQQSAIVEFAPEVALDTLGQLMPDAGDRARALAVFEAIAAQADLNEAQRVLLDELRVRLGPAAPAGDSGKIVALAAGARRKAGRRARA</sequence>
<dbReference type="Gene3D" id="3.40.50.1820">
    <property type="entry name" value="alpha/beta hydrolase"/>
    <property type="match status" value="1"/>
</dbReference>
<accession>A0ABT1L8U2</accession>
<comment type="caution">
    <text evidence="1">The sequence shown here is derived from an EMBL/GenBank/DDBJ whole genome shotgun (WGS) entry which is preliminary data.</text>
</comment>
<gene>
    <name evidence="1" type="ORF">NK718_05260</name>
</gene>
<dbReference type="Pfam" id="PF11339">
    <property type="entry name" value="DUF3141"/>
    <property type="match status" value="1"/>
</dbReference>
<proteinExistence type="predicted"/>
<dbReference type="InterPro" id="IPR024501">
    <property type="entry name" value="DUF3141"/>
</dbReference>
<keyword evidence="2" id="KW-1185">Reference proteome</keyword>
<dbReference type="SUPFAM" id="SSF53474">
    <property type="entry name" value="alpha/beta-Hydrolases"/>
    <property type="match status" value="1"/>
</dbReference>
<dbReference type="PANTHER" id="PTHR36837">
    <property type="entry name" value="POLY(3-HYDROXYALKANOATE) POLYMERASE SUBUNIT PHAC"/>
    <property type="match status" value="1"/>
</dbReference>
<evidence type="ECO:0000313" key="1">
    <source>
        <dbReference type="EMBL" id="MCP8937915.1"/>
    </source>
</evidence>
<name>A0ABT1L8U2_9HYPH</name>
<dbReference type="EMBL" id="JANCLU010000004">
    <property type="protein sequence ID" value="MCP8937915.1"/>
    <property type="molecule type" value="Genomic_DNA"/>
</dbReference>
<dbReference type="PANTHER" id="PTHR36837:SF2">
    <property type="entry name" value="POLY(3-HYDROXYALKANOATE) POLYMERASE SUBUNIT PHAC"/>
    <property type="match status" value="1"/>
</dbReference>
<dbReference type="RefSeq" id="WP_254739325.1">
    <property type="nucleotide sequence ID" value="NZ_JANCLU010000004.1"/>
</dbReference>